<evidence type="ECO:0000313" key="15">
    <source>
        <dbReference type="Proteomes" id="UP000317169"/>
    </source>
</evidence>
<feature type="chain" id="PRO_5021415256" description="histidine kinase" evidence="11">
    <location>
        <begin position="20"/>
        <end position="729"/>
    </location>
</feature>
<keyword evidence="10" id="KW-0472">Membrane</keyword>
<dbReference type="InterPro" id="IPR003594">
    <property type="entry name" value="HATPase_dom"/>
</dbReference>
<dbReference type="Gene3D" id="1.25.40.10">
    <property type="entry name" value="Tetratricopeptide repeat domain"/>
    <property type="match status" value="1"/>
</dbReference>
<dbReference type="PROSITE" id="PS50005">
    <property type="entry name" value="TPR"/>
    <property type="match status" value="1"/>
</dbReference>
<keyword evidence="8" id="KW-0802">TPR repeat</keyword>
<dbReference type="Gene3D" id="3.30.565.10">
    <property type="entry name" value="Histidine kinase-like ATPase, C-terminal domain"/>
    <property type="match status" value="1"/>
</dbReference>
<keyword evidence="10" id="KW-0812">Transmembrane</keyword>
<reference evidence="14 15" key="1">
    <citation type="submission" date="2019-06" db="EMBL/GenBank/DDBJ databases">
        <title>Flavibacter putida gen. nov., sp. nov., a novel marine bacterium of the family Flavobacteriaceae isolated from coastal seawater.</title>
        <authorList>
            <person name="Feng X."/>
        </authorList>
    </citation>
    <scope>NUCLEOTIDE SEQUENCE [LARGE SCALE GENOMIC DNA]</scope>
    <source>
        <strain evidence="14 15">PLHSN227</strain>
    </source>
</reference>
<dbReference type="PRINTS" id="PR00344">
    <property type="entry name" value="BCTRLSENSOR"/>
</dbReference>
<dbReference type="InterPro" id="IPR019734">
    <property type="entry name" value="TPR_rpt"/>
</dbReference>
<dbReference type="SMART" id="SM00388">
    <property type="entry name" value="HisKA"/>
    <property type="match status" value="1"/>
</dbReference>
<keyword evidence="6" id="KW-0902">Two-component regulatory system</keyword>
<keyword evidence="4" id="KW-0808">Transferase</keyword>
<dbReference type="EMBL" id="VIAR01000002">
    <property type="protein sequence ID" value="TQD40171.1"/>
    <property type="molecule type" value="Genomic_DNA"/>
</dbReference>
<dbReference type="FunFam" id="3.30.565.10:FF:000006">
    <property type="entry name" value="Sensor histidine kinase WalK"/>
    <property type="match status" value="1"/>
</dbReference>
<keyword evidence="15" id="KW-1185">Reference proteome</keyword>
<evidence type="ECO:0000256" key="3">
    <source>
        <dbReference type="ARBA" id="ARBA00022553"/>
    </source>
</evidence>
<evidence type="ECO:0000256" key="4">
    <source>
        <dbReference type="ARBA" id="ARBA00022679"/>
    </source>
</evidence>
<keyword evidence="9" id="KW-0175">Coiled coil</keyword>
<organism evidence="14 15">
    <name type="scientific">Haloflavibacter putidus</name>
    <dbReference type="NCBI Taxonomy" id="2576776"/>
    <lineage>
        <taxon>Bacteria</taxon>
        <taxon>Pseudomonadati</taxon>
        <taxon>Bacteroidota</taxon>
        <taxon>Flavobacteriia</taxon>
        <taxon>Flavobacteriales</taxon>
        <taxon>Flavobacteriaceae</taxon>
        <taxon>Haloflavibacter</taxon>
    </lineage>
</organism>
<keyword evidence="5" id="KW-0418">Kinase</keyword>
<dbReference type="PROSITE" id="PS50110">
    <property type="entry name" value="RESPONSE_REGULATORY"/>
    <property type="match status" value="1"/>
</dbReference>
<dbReference type="EC" id="2.7.13.3" evidence="2"/>
<dbReference type="InterPro" id="IPR036097">
    <property type="entry name" value="HisK_dim/P_sf"/>
</dbReference>
<accession>A0A507ZU98</accession>
<dbReference type="InterPro" id="IPR011006">
    <property type="entry name" value="CheY-like_superfamily"/>
</dbReference>
<protein>
    <recommendedName>
        <fullName evidence="2">histidine kinase</fullName>
        <ecNumber evidence="2">2.7.13.3</ecNumber>
    </recommendedName>
</protein>
<evidence type="ECO:0000259" key="13">
    <source>
        <dbReference type="PROSITE" id="PS50110"/>
    </source>
</evidence>
<dbReference type="PANTHER" id="PTHR45339">
    <property type="entry name" value="HYBRID SIGNAL TRANSDUCTION HISTIDINE KINASE J"/>
    <property type="match status" value="1"/>
</dbReference>
<dbReference type="AlphaFoldDB" id="A0A507ZU98"/>
<evidence type="ECO:0000256" key="8">
    <source>
        <dbReference type="PROSITE-ProRule" id="PRU00339"/>
    </source>
</evidence>
<feature type="domain" description="Response regulatory" evidence="13">
    <location>
        <begin position="613"/>
        <end position="727"/>
    </location>
</feature>
<proteinExistence type="predicted"/>
<dbReference type="Pfam" id="PF00512">
    <property type="entry name" value="HisKA"/>
    <property type="match status" value="1"/>
</dbReference>
<dbReference type="InterPro" id="IPR001789">
    <property type="entry name" value="Sig_transdc_resp-reg_receiver"/>
</dbReference>
<dbReference type="InterPro" id="IPR036890">
    <property type="entry name" value="HATPase_C_sf"/>
</dbReference>
<dbReference type="InterPro" id="IPR011990">
    <property type="entry name" value="TPR-like_helical_dom_sf"/>
</dbReference>
<evidence type="ECO:0000259" key="12">
    <source>
        <dbReference type="PROSITE" id="PS50109"/>
    </source>
</evidence>
<evidence type="ECO:0000256" key="5">
    <source>
        <dbReference type="ARBA" id="ARBA00022777"/>
    </source>
</evidence>
<dbReference type="Gene3D" id="1.10.287.130">
    <property type="match status" value="1"/>
</dbReference>
<dbReference type="SUPFAM" id="SSF55874">
    <property type="entry name" value="ATPase domain of HSP90 chaperone/DNA topoisomerase II/histidine kinase"/>
    <property type="match status" value="1"/>
</dbReference>
<dbReference type="SMART" id="SM00448">
    <property type="entry name" value="REC"/>
    <property type="match status" value="1"/>
</dbReference>
<evidence type="ECO:0000256" key="9">
    <source>
        <dbReference type="SAM" id="Coils"/>
    </source>
</evidence>
<evidence type="ECO:0000256" key="1">
    <source>
        <dbReference type="ARBA" id="ARBA00000085"/>
    </source>
</evidence>
<sequence length="729" mass="83620">MLRYFCILFFALFILSASSQEYEDIATDSLEQYLEECYEHFEKSEFVESVKIANKLLDASHKKDNKHFKAEAYYFLGLVDEITRSYDRAEVKYLKSLSIVKELKDTLFIVDIYNGLGSVTALKDKNFKKSEAYYLEGLDLAEKINSQYTATLTLNLCWNYLDQNKPEKVTPYVSRLQSYLKNPPDDGDEPLTRSSINHVLGRYYTHKNRFENAERLFKKSIALGKKHDLYEQLQYAYLYSSKAYAKNNNHQAAYKHLQEHLKYKEIFVNRDLTEKLRAEGIRFKLAEYERALETSKRGEELMASIAASRNKLIWVYTFVFVVLLILLIIIFKENRTKRKLIKFLNQNNEALKRANQKADAAAKIKSQFINSISHEIRTPLHGVVGITSLLLAEKEISDGNKQLLESLKFSGDYLLSLINNVLLISKIDNHKVKIRPKETDLKSFTDNITNSVQFSAEKNDCQVHVDLSRDIPSKVMIDSTILFEILINLIENAIKFTKSGKVILSIKLVQEKENKLVLQFAVTDNGAGIPKDKKEEIFNEFSQVNLDTSIMEGTGLGLSIVKKLLDLMDSEIQVESKLGKGTTFYFDLICAKIKDTPAHKKLVTNKKLLANARILLIEDNKINRMVIEKFLSAYQVNLDIKDEGKEGYQAITQNEYDLILLDINIPGMNGFEISQKVRETQNNVPIIAVTASELREIQEKADLAGIDDILIKPFSKEKLVAIIEKHLLK</sequence>
<evidence type="ECO:0000256" key="7">
    <source>
        <dbReference type="PROSITE-ProRule" id="PRU00169"/>
    </source>
</evidence>
<evidence type="ECO:0000256" key="11">
    <source>
        <dbReference type="SAM" id="SignalP"/>
    </source>
</evidence>
<comment type="catalytic activity">
    <reaction evidence="1">
        <text>ATP + protein L-histidine = ADP + protein N-phospho-L-histidine.</text>
        <dbReference type="EC" id="2.7.13.3"/>
    </reaction>
</comment>
<dbReference type="SMART" id="SM00028">
    <property type="entry name" value="TPR"/>
    <property type="match status" value="3"/>
</dbReference>
<dbReference type="InterPro" id="IPR004358">
    <property type="entry name" value="Sig_transdc_His_kin-like_C"/>
</dbReference>
<feature type="coiled-coil region" evidence="9">
    <location>
        <begin position="334"/>
        <end position="361"/>
    </location>
</feature>
<evidence type="ECO:0000256" key="10">
    <source>
        <dbReference type="SAM" id="Phobius"/>
    </source>
</evidence>
<dbReference type="SUPFAM" id="SSF47384">
    <property type="entry name" value="Homodimeric domain of signal transducing histidine kinase"/>
    <property type="match status" value="1"/>
</dbReference>
<dbReference type="RefSeq" id="WP_141420701.1">
    <property type="nucleotide sequence ID" value="NZ_VIAR01000002.1"/>
</dbReference>
<dbReference type="Pfam" id="PF00072">
    <property type="entry name" value="Response_reg"/>
    <property type="match status" value="1"/>
</dbReference>
<dbReference type="SUPFAM" id="SSF48452">
    <property type="entry name" value="TPR-like"/>
    <property type="match status" value="1"/>
</dbReference>
<gene>
    <name evidence="14" type="ORF">FKR84_02945</name>
</gene>
<dbReference type="CDD" id="cd00082">
    <property type="entry name" value="HisKA"/>
    <property type="match status" value="1"/>
</dbReference>
<evidence type="ECO:0000313" key="14">
    <source>
        <dbReference type="EMBL" id="TQD40171.1"/>
    </source>
</evidence>
<dbReference type="Pfam" id="PF02518">
    <property type="entry name" value="HATPase_c"/>
    <property type="match status" value="1"/>
</dbReference>
<dbReference type="PANTHER" id="PTHR45339:SF1">
    <property type="entry name" value="HYBRID SIGNAL TRANSDUCTION HISTIDINE KINASE J"/>
    <property type="match status" value="1"/>
</dbReference>
<dbReference type="CDD" id="cd16922">
    <property type="entry name" value="HATPase_EvgS-ArcB-TorS-like"/>
    <property type="match status" value="1"/>
</dbReference>
<keyword evidence="11" id="KW-0732">Signal</keyword>
<name>A0A507ZU98_9FLAO</name>
<dbReference type="GO" id="GO:0000155">
    <property type="term" value="F:phosphorelay sensor kinase activity"/>
    <property type="evidence" value="ECO:0007669"/>
    <property type="project" value="InterPro"/>
</dbReference>
<feature type="transmembrane region" description="Helical" evidence="10">
    <location>
        <begin position="312"/>
        <end position="331"/>
    </location>
</feature>
<dbReference type="PROSITE" id="PS50109">
    <property type="entry name" value="HIS_KIN"/>
    <property type="match status" value="1"/>
</dbReference>
<dbReference type="Proteomes" id="UP000317169">
    <property type="component" value="Unassembled WGS sequence"/>
</dbReference>
<dbReference type="SMART" id="SM00387">
    <property type="entry name" value="HATPase_c"/>
    <property type="match status" value="1"/>
</dbReference>
<dbReference type="InterPro" id="IPR003661">
    <property type="entry name" value="HisK_dim/P_dom"/>
</dbReference>
<dbReference type="Gene3D" id="3.40.50.2300">
    <property type="match status" value="1"/>
</dbReference>
<evidence type="ECO:0000256" key="6">
    <source>
        <dbReference type="ARBA" id="ARBA00023012"/>
    </source>
</evidence>
<dbReference type="InterPro" id="IPR005467">
    <property type="entry name" value="His_kinase_dom"/>
</dbReference>
<keyword evidence="3 7" id="KW-0597">Phosphoprotein</keyword>
<comment type="caution">
    <text evidence="14">The sequence shown here is derived from an EMBL/GenBank/DDBJ whole genome shotgun (WGS) entry which is preliminary data.</text>
</comment>
<dbReference type="CDD" id="cd17546">
    <property type="entry name" value="REC_hyHK_CKI1_RcsC-like"/>
    <property type="match status" value="1"/>
</dbReference>
<feature type="repeat" description="TPR" evidence="8">
    <location>
        <begin position="194"/>
        <end position="227"/>
    </location>
</feature>
<feature type="signal peptide" evidence="11">
    <location>
        <begin position="1"/>
        <end position="19"/>
    </location>
</feature>
<keyword evidence="10" id="KW-1133">Transmembrane helix</keyword>
<dbReference type="OrthoDB" id="4457677at2"/>
<feature type="modified residue" description="4-aspartylphosphate" evidence="7">
    <location>
        <position position="662"/>
    </location>
</feature>
<feature type="domain" description="Histidine kinase" evidence="12">
    <location>
        <begin position="371"/>
        <end position="592"/>
    </location>
</feature>
<dbReference type="SUPFAM" id="SSF52172">
    <property type="entry name" value="CheY-like"/>
    <property type="match status" value="1"/>
</dbReference>
<evidence type="ECO:0000256" key="2">
    <source>
        <dbReference type="ARBA" id="ARBA00012438"/>
    </source>
</evidence>